<evidence type="ECO:0000256" key="2">
    <source>
        <dbReference type="SAM" id="MobiDB-lite"/>
    </source>
</evidence>
<dbReference type="PANTHER" id="PTHR31346">
    <property type="entry name" value="MULTIPLE ORGANELLAR RNA EDITING FACTOR 2, CHLOROPLASTIC-RELATED-RELATED"/>
    <property type="match status" value="1"/>
</dbReference>
<dbReference type="EMBL" id="JABTTQ020001258">
    <property type="protein sequence ID" value="KAK6132495.1"/>
    <property type="molecule type" value="Genomic_DNA"/>
</dbReference>
<gene>
    <name evidence="4" type="ORF">DH2020_033795</name>
</gene>
<feature type="domain" description="MORF/ORRM1/DAG-like MORF" evidence="3">
    <location>
        <begin position="165"/>
        <end position="223"/>
    </location>
</feature>
<dbReference type="PANTHER" id="PTHR31346:SF4">
    <property type="entry name" value="MULTIPLE ORGANELLAR RNA EDITING FACTOR 8, CHLOROPLASTIC_MITOCHONDRIAL"/>
    <property type="match status" value="1"/>
</dbReference>
<accession>A0ABR0VDK6</accession>
<dbReference type="InterPro" id="IPR039206">
    <property type="entry name" value="MORF/ORRM1/DAG-like"/>
</dbReference>
<dbReference type="InterPro" id="IPR054059">
    <property type="entry name" value="MORF/ORRM1/DAG-like_MORF"/>
</dbReference>
<feature type="compositionally biased region" description="Basic and acidic residues" evidence="2">
    <location>
        <begin position="246"/>
        <end position="271"/>
    </location>
</feature>
<feature type="region of interest" description="Disordered" evidence="2">
    <location>
        <begin position="246"/>
        <end position="471"/>
    </location>
</feature>
<keyword evidence="1" id="KW-0809">Transit peptide</keyword>
<feature type="compositionally biased region" description="Gly residues" evidence="2">
    <location>
        <begin position="403"/>
        <end position="413"/>
    </location>
</feature>
<reference evidence="4 5" key="1">
    <citation type="journal article" date="2021" name="Comput. Struct. Biotechnol. J.">
        <title>De novo genome assembly of the potent medicinal plant Rehmannia glutinosa using nanopore technology.</title>
        <authorList>
            <person name="Ma L."/>
            <person name="Dong C."/>
            <person name="Song C."/>
            <person name="Wang X."/>
            <person name="Zheng X."/>
            <person name="Niu Y."/>
            <person name="Chen S."/>
            <person name="Feng W."/>
        </authorList>
    </citation>
    <scope>NUCLEOTIDE SEQUENCE [LARGE SCALE GENOMIC DNA]</scope>
    <source>
        <strain evidence="4">DH-2019</strain>
    </source>
</reference>
<feature type="domain" description="MORF/ORRM1/DAG-like MORF" evidence="3">
    <location>
        <begin position="98"/>
        <end position="131"/>
    </location>
</feature>
<organism evidence="4 5">
    <name type="scientific">Rehmannia glutinosa</name>
    <name type="common">Chinese foxglove</name>
    <dbReference type="NCBI Taxonomy" id="99300"/>
    <lineage>
        <taxon>Eukaryota</taxon>
        <taxon>Viridiplantae</taxon>
        <taxon>Streptophyta</taxon>
        <taxon>Embryophyta</taxon>
        <taxon>Tracheophyta</taxon>
        <taxon>Spermatophyta</taxon>
        <taxon>Magnoliopsida</taxon>
        <taxon>eudicotyledons</taxon>
        <taxon>Gunneridae</taxon>
        <taxon>Pentapetalae</taxon>
        <taxon>asterids</taxon>
        <taxon>lamiids</taxon>
        <taxon>Lamiales</taxon>
        <taxon>Orobanchaceae</taxon>
        <taxon>Rehmannieae</taxon>
        <taxon>Rehmannia</taxon>
    </lineage>
</organism>
<proteinExistence type="predicted"/>
<dbReference type="Proteomes" id="UP001318860">
    <property type="component" value="Unassembled WGS sequence"/>
</dbReference>
<evidence type="ECO:0000313" key="5">
    <source>
        <dbReference type="Proteomes" id="UP001318860"/>
    </source>
</evidence>
<evidence type="ECO:0000313" key="4">
    <source>
        <dbReference type="EMBL" id="KAK6132495.1"/>
    </source>
</evidence>
<name>A0ABR0VDK6_REHGL</name>
<keyword evidence="5" id="KW-1185">Reference proteome</keyword>
<feature type="compositionally biased region" description="Polar residues" evidence="2">
    <location>
        <begin position="439"/>
        <end position="465"/>
    </location>
</feature>
<evidence type="ECO:0000256" key="1">
    <source>
        <dbReference type="ARBA" id="ARBA00022946"/>
    </source>
</evidence>
<evidence type="ECO:0000259" key="3">
    <source>
        <dbReference type="Pfam" id="PF21864"/>
    </source>
</evidence>
<protein>
    <recommendedName>
        <fullName evidence="3">MORF/ORRM1/DAG-like MORF domain-containing protein</fullName>
    </recommendedName>
</protein>
<comment type="caution">
    <text evidence="4">The sequence shown here is derived from an EMBL/GenBank/DDBJ whole genome shotgun (WGS) entry which is preliminary data.</text>
</comment>
<dbReference type="Pfam" id="PF21864">
    <property type="entry name" value="MORF_dom"/>
    <property type="match status" value="2"/>
</dbReference>
<sequence>MATRYLTRVLLSTTKPLTSVLSHSYSTASSAVLPNSSFIFRLRPLVAAASASYFRRLAPAISTRGFATRQTSSSLSDPNPNWSNRPPKETILLDGCDFEHWLVVMEKPEGDPTRDEIIDSYIKTLAMVVGRAGVALSSSFFTLLADGWVDDHISLTVSVLHCEVIEEEARMKIYSVSTRHYFAFGALVSEELSYKLKELPKVRWVLPDSYLDVKNKDYGGEPFINGQAVPYDPKYHEEWVRNNARANERNRRNDRPRNFDRSRNFERRREMNNPNHGGPGGNMGGPAPPPPNAPNMGAPPSYGGGMPPNNPGNYPPNNMRAPPPNNAPNHQYGPGPNNGYQSGPGPNPGGFAPGMGPSQGQNQNAYAPNMGGGNPYQGPPNVPGRDSAQPPSPNSFVPPNRGFGPGQNSGGFGPNNMGYGPPGQNPNNFGPNMGPSPPVQNQNSYPPNQGQNQGAYGNPSLNQNVPGRDVY</sequence>